<feature type="signal peptide" evidence="1">
    <location>
        <begin position="1"/>
        <end position="18"/>
    </location>
</feature>
<dbReference type="EMBL" id="JAKWFO010000006">
    <property type="protein sequence ID" value="KAI9634694.1"/>
    <property type="molecule type" value="Genomic_DNA"/>
</dbReference>
<keyword evidence="3" id="KW-1185">Reference proteome</keyword>
<feature type="chain" id="PRO_5041238258" evidence="1">
    <location>
        <begin position="19"/>
        <end position="399"/>
    </location>
</feature>
<name>A0AA38LUB7_9TREE</name>
<evidence type="ECO:0000313" key="3">
    <source>
        <dbReference type="Proteomes" id="UP001164286"/>
    </source>
</evidence>
<dbReference type="RefSeq" id="XP_052944471.1">
    <property type="nucleotide sequence ID" value="XM_053087417.1"/>
</dbReference>
<protein>
    <submittedName>
        <fullName evidence="2">Uncharacterized protein</fullName>
    </submittedName>
</protein>
<dbReference type="AlphaFoldDB" id="A0AA38LUB7"/>
<dbReference type="Proteomes" id="UP001164286">
    <property type="component" value="Unassembled WGS sequence"/>
</dbReference>
<keyword evidence="1" id="KW-0732">Signal</keyword>
<dbReference type="GeneID" id="77726622"/>
<reference evidence="2" key="1">
    <citation type="journal article" date="2022" name="G3 (Bethesda)">
        <title>High quality genome of the basidiomycete yeast Dioszegia hungarica PDD-24b-2 isolated from cloud water.</title>
        <authorList>
            <person name="Jarrige D."/>
            <person name="Haridas S."/>
            <person name="Bleykasten-Grosshans C."/>
            <person name="Joly M."/>
            <person name="Nadalig T."/>
            <person name="Sancelme M."/>
            <person name="Vuilleumier S."/>
            <person name="Grigoriev I.V."/>
            <person name="Amato P."/>
            <person name="Bringel F."/>
        </authorList>
    </citation>
    <scope>NUCLEOTIDE SEQUENCE</scope>
    <source>
        <strain evidence="2">PDD-24b-2</strain>
    </source>
</reference>
<proteinExistence type="predicted"/>
<comment type="caution">
    <text evidence="2">The sequence shown here is derived from an EMBL/GenBank/DDBJ whole genome shotgun (WGS) entry which is preliminary data.</text>
</comment>
<evidence type="ECO:0000256" key="1">
    <source>
        <dbReference type="SAM" id="SignalP"/>
    </source>
</evidence>
<evidence type="ECO:0000313" key="2">
    <source>
        <dbReference type="EMBL" id="KAI9634694.1"/>
    </source>
</evidence>
<organism evidence="2 3">
    <name type="scientific">Dioszegia hungarica</name>
    <dbReference type="NCBI Taxonomy" id="4972"/>
    <lineage>
        <taxon>Eukaryota</taxon>
        <taxon>Fungi</taxon>
        <taxon>Dikarya</taxon>
        <taxon>Basidiomycota</taxon>
        <taxon>Agaricomycotina</taxon>
        <taxon>Tremellomycetes</taxon>
        <taxon>Tremellales</taxon>
        <taxon>Bulleribasidiaceae</taxon>
        <taxon>Dioszegia</taxon>
    </lineage>
</organism>
<gene>
    <name evidence="2" type="ORF">MKK02DRAFT_27856</name>
</gene>
<sequence length="399" mass="42404">MKLLSISLLLASVASVRSASRCTIKFMLTSGITMTDPTGNPGSMVAPDSFDLVVNSKFTAFERKVKATDSSTKVSKDYLCTYSPVAGKELAPGQTVVVVLFIAPDSTVLIPATDYVTTECKAAAAYTNLRVFCVLRICETADARASTAGKSHSIHVRPVLEPRPGEKRGAQASLVHIHHPLTEEERDSLILSAQKSDPISMKILSIALLLASVASVRSASTLNLVFTYGVTMADPTGTAGTLEGPDNVELVVDGKFAPFERQVKVTDASGWKEYTCKYSPVADKELAVGQTVVVPHYVAVGLVLMTDGKGYVTITCTAALLIRDSESCGLAKFLTAVGEQTAIVVSNTSAPCTWVAPPDCTWIGGSPLSYQLKAARFRAIAISRCFDLLKHPAHTASPT</sequence>
<accession>A0AA38LUB7</accession>